<comment type="caution">
    <text evidence="2">The sequence shown here is derived from an EMBL/GenBank/DDBJ whole genome shotgun (WGS) entry which is preliminary data.</text>
</comment>
<evidence type="ECO:0000313" key="2">
    <source>
        <dbReference type="EMBL" id="TWT78590.1"/>
    </source>
</evidence>
<evidence type="ECO:0000256" key="1">
    <source>
        <dbReference type="SAM" id="SignalP"/>
    </source>
</evidence>
<protein>
    <submittedName>
        <fullName evidence="2">Uncharacterized protein</fullName>
    </submittedName>
</protein>
<accession>A0A5C5YUU0</accession>
<dbReference type="EMBL" id="SJPM01000054">
    <property type="protein sequence ID" value="TWT78590.1"/>
    <property type="molecule type" value="Genomic_DNA"/>
</dbReference>
<keyword evidence="3" id="KW-1185">Reference proteome</keyword>
<proteinExistence type="predicted"/>
<sequence precursor="true">MAHRVISIALTILCIPIVANCEPTDTPITLDPAFGQEDLADISSMAVFSSDSSHLFVVTQRRVQVFRSVDGRLISTVQLPKAVNAHSPDPVRRLTIGLEGTHFNGRVTQGHQDAGYGATFESQDPYSNRFSRYPTKPAVHQQKMQFHHPAYFQLVDGGDKLLAGIAKREAFLLDTQKLIAGDNVTPEVLFQSKPETELSSFAAALDESRYAFLSEDVKIPEATLQNDATWTAAPEQENAGRLELFDRGRGGFVDSSTIELENPFREKLRSQFQVFTLINPKARLSETGSASVNGIQIGCSLDAAPPKKMAVPYRRFEATWESNGIGTVEYGQPMFVGAQPHLISPALRYYVSTVDEGYRWRIASPRLGTLQPNDTPELTKRFEPVHRWWSNATLHAVFSPDGALCAINHLNKHRRVPIKKPEIAVFDTASRQQRFLIPDVDRHPAFVIAFSPDNRYAFSVTHITGINVEDRSQERGRIWTLGDFNSD</sequence>
<evidence type="ECO:0000313" key="3">
    <source>
        <dbReference type="Proteomes" id="UP000316213"/>
    </source>
</evidence>
<dbReference type="Proteomes" id="UP000316213">
    <property type="component" value="Unassembled WGS sequence"/>
</dbReference>
<dbReference type="OrthoDB" id="145213at2"/>
<dbReference type="AlphaFoldDB" id="A0A5C5YUU0"/>
<gene>
    <name evidence="2" type="ORF">Pla100_63070</name>
</gene>
<keyword evidence="1" id="KW-0732">Signal</keyword>
<dbReference type="RefSeq" id="WP_146583080.1">
    <property type="nucleotide sequence ID" value="NZ_SJPM01000054.1"/>
</dbReference>
<feature type="chain" id="PRO_5022663690" evidence="1">
    <location>
        <begin position="22"/>
        <end position="487"/>
    </location>
</feature>
<dbReference type="SUPFAM" id="SSF82171">
    <property type="entry name" value="DPP6 N-terminal domain-like"/>
    <property type="match status" value="1"/>
</dbReference>
<name>A0A5C5YUU0_9BACT</name>
<feature type="signal peptide" evidence="1">
    <location>
        <begin position="1"/>
        <end position="21"/>
    </location>
</feature>
<reference evidence="2 3" key="1">
    <citation type="submission" date="2019-02" db="EMBL/GenBank/DDBJ databases">
        <title>Deep-cultivation of Planctomycetes and their phenomic and genomic characterization uncovers novel biology.</title>
        <authorList>
            <person name="Wiegand S."/>
            <person name="Jogler M."/>
            <person name="Boedeker C."/>
            <person name="Pinto D."/>
            <person name="Vollmers J."/>
            <person name="Rivas-Marin E."/>
            <person name="Kohn T."/>
            <person name="Peeters S.H."/>
            <person name="Heuer A."/>
            <person name="Rast P."/>
            <person name="Oberbeckmann S."/>
            <person name="Bunk B."/>
            <person name="Jeske O."/>
            <person name="Meyerdierks A."/>
            <person name="Storesund J.E."/>
            <person name="Kallscheuer N."/>
            <person name="Luecker S."/>
            <person name="Lage O.M."/>
            <person name="Pohl T."/>
            <person name="Merkel B.J."/>
            <person name="Hornburger P."/>
            <person name="Mueller R.-W."/>
            <person name="Bruemmer F."/>
            <person name="Labrenz M."/>
            <person name="Spormann A.M."/>
            <person name="Op Den Camp H."/>
            <person name="Overmann J."/>
            <person name="Amann R."/>
            <person name="Jetten M.S.M."/>
            <person name="Mascher T."/>
            <person name="Medema M.H."/>
            <person name="Devos D.P."/>
            <person name="Kaster A.-K."/>
            <person name="Ovreas L."/>
            <person name="Rohde M."/>
            <person name="Galperin M.Y."/>
            <person name="Jogler C."/>
        </authorList>
    </citation>
    <scope>NUCLEOTIDE SEQUENCE [LARGE SCALE GENOMIC DNA]</scope>
    <source>
        <strain evidence="2 3">Pla100</strain>
    </source>
</reference>
<organism evidence="2 3">
    <name type="scientific">Neorhodopirellula pilleata</name>
    <dbReference type="NCBI Taxonomy" id="2714738"/>
    <lineage>
        <taxon>Bacteria</taxon>
        <taxon>Pseudomonadati</taxon>
        <taxon>Planctomycetota</taxon>
        <taxon>Planctomycetia</taxon>
        <taxon>Pirellulales</taxon>
        <taxon>Pirellulaceae</taxon>
        <taxon>Neorhodopirellula</taxon>
    </lineage>
</organism>